<proteinExistence type="predicted"/>
<evidence type="ECO:0000256" key="1">
    <source>
        <dbReference type="SAM" id="MobiDB-lite"/>
    </source>
</evidence>
<organism evidence="2 3">
    <name type="scientific">Nesidiocoris tenuis</name>
    <dbReference type="NCBI Taxonomy" id="355587"/>
    <lineage>
        <taxon>Eukaryota</taxon>
        <taxon>Metazoa</taxon>
        <taxon>Ecdysozoa</taxon>
        <taxon>Arthropoda</taxon>
        <taxon>Hexapoda</taxon>
        <taxon>Insecta</taxon>
        <taxon>Pterygota</taxon>
        <taxon>Neoptera</taxon>
        <taxon>Paraneoptera</taxon>
        <taxon>Hemiptera</taxon>
        <taxon>Heteroptera</taxon>
        <taxon>Panheteroptera</taxon>
        <taxon>Cimicomorpha</taxon>
        <taxon>Miridae</taxon>
        <taxon>Dicyphina</taxon>
        <taxon>Nesidiocoris</taxon>
    </lineage>
</organism>
<dbReference type="AlphaFoldDB" id="A0A6H5GDU3"/>
<sequence length="143" mass="14854">MSKVVHVHGYHSGTLHGSCSLERTGKSFQLEPGTAMKAKGNRLAETSASLSQQLLLFTSGKANGPSLSPPGGSIGESVSQVVETSVVPAPPPQPPSLELPPPPPPPPHQPLSTISIQDITSVQLKRTATKTMSCPHPSINGQL</sequence>
<dbReference type="OrthoDB" id="10261302at2759"/>
<gene>
    <name evidence="2" type="ORF">NTEN_LOCUS6965</name>
</gene>
<reference evidence="2 3" key="1">
    <citation type="submission" date="2020-02" db="EMBL/GenBank/DDBJ databases">
        <authorList>
            <person name="Ferguson B K."/>
        </authorList>
    </citation>
    <scope>NUCLEOTIDE SEQUENCE [LARGE SCALE GENOMIC DNA]</scope>
</reference>
<feature type="compositionally biased region" description="Low complexity" evidence="1">
    <location>
        <begin position="64"/>
        <end position="87"/>
    </location>
</feature>
<dbReference type="Proteomes" id="UP000479000">
    <property type="component" value="Unassembled WGS sequence"/>
</dbReference>
<accession>A0A6H5GDU3</accession>
<keyword evidence="3" id="KW-1185">Reference proteome</keyword>
<feature type="region of interest" description="Disordered" evidence="1">
    <location>
        <begin position="1"/>
        <end position="20"/>
    </location>
</feature>
<dbReference type="EMBL" id="CADCXU010010434">
    <property type="protein sequence ID" value="CAB0001178.1"/>
    <property type="molecule type" value="Genomic_DNA"/>
</dbReference>
<feature type="region of interest" description="Disordered" evidence="1">
    <location>
        <begin position="60"/>
        <end position="113"/>
    </location>
</feature>
<evidence type="ECO:0000313" key="2">
    <source>
        <dbReference type="EMBL" id="CAB0001178.1"/>
    </source>
</evidence>
<protein>
    <submittedName>
        <fullName evidence="2">Uncharacterized protein</fullName>
    </submittedName>
</protein>
<evidence type="ECO:0000313" key="3">
    <source>
        <dbReference type="Proteomes" id="UP000479000"/>
    </source>
</evidence>
<feature type="compositionally biased region" description="Pro residues" evidence="1">
    <location>
        <begin position="88"/>
        <end position="109"/>
    </location>
</feature>
<name>A0A6H5GDU3_9HEMI</name>